<dbReference type="GO" id="GO:0008168">
    <property type="term" value="F:methyltransferase activity"/>
    <property type="evidence" value="ECO:0007669"/>
    <property type="project" value="UniProtKB-KW"/>
</dbReference>
<dbReference type="Pfam" id="PF16197">
    <property type="entry name" value="KAsynt_C_assoc"/>
    <property type="match status" value="1"/>
</dbReference>
<dbReference type="Gene3D" id="3.10.129.110">
    <property type="entry name" value="Polyketide synthase dehydratase"/>
    <property type="match status" value="1"/>
</dbReference>
<dbReference type="InterPro" id="IPR049552">
    <property type="entry name" value="PKS_DH_N"/>
</dbReference>
<evidence type="ECO:0000256" key="1">
    <source>
        <dbReference type="ARBA" id="ARBA00022450"/>
    </source>
</evidence>
<dbReference type="InterPro" id="IPR029063">
    <property type="entry name" value="SAM-dependent_MTases_sf"/>
</dbReference>
<protein>
    <submittedName>
        <fullName evidence="10">Probable polyketide synthase</fullName>
    </submittedName>
</protein>
<dbReference type="InterPro" id="IPR020806">
    <property type="entry name" value="PKS_PP-bd"/>
</dbReference>
<keyword evidence="2" id="KW-0597">Phosphoprotein</keyword>
<dbReference type="SUPFAM" id="SSF53335">
    <property type="entry name" value="S-adenosyl-L-methionine-dependent methyltransferases"/>
    <property type="match status" value="1"/>
</dbReference>
<keyword evidence="11" id="KW-1185">Reference proteome</keyword>
<dbReference type="InterPro" id="IPR036291">
    <property type="entry name" value="NAD(P)-bd_dom_sf"/>
</dbReference>
<dbReference type="InterPro" id="IPR050091">
    <property type="entry name" value="PKS_NRPS_Biosynth_Enz"/>
</dbReference>
<feature type="domain" description="Carrier" evidence="7">
    <location>
        <begin position="2407"/>
        <end position="2486"/>
    </location>
</feature>
<dbReference type="InterPro" id="IPR016035">
    <property type="entry name" value="Acyl_Trfase/lysoPLipase"/>
</dbReference>
<dbReference type="Proteomes" id="UP001296104">
    <property type="component" value="Unassembled WGS sequence"/>
</dbReference>
<evidence type="ECO:0000256" key="2">
    <source>
        <dbReference type="ARBA" id="ARBA00022553"/>
    </source>
</evidence>
<evidence type="ECO:0000256" key="5">
    <source>
        <dbReference type="ARBA" id="ARBA00023268"/>
    </source>
</evidence>
<dbReference type="SUPFAM" id="SSF51735">
    <property type="entry name" value="NAD(P)-binding Rossmann-fold domains"/>
    <property type="match status" value="2"/>
</dbReference>
<dbReference type="InterPro" id="IPR013120">
    <property type="entry name" value="FAR_NAD-bd"/>
</dbReference>
<dbReference type="Gene3D" id="3.40.50.150">
    <property type="entry name" value="Vaccinia Virus protein VP39"/>
    <property type="match status" value="1"/>
</dbReference>
<evidence type="ECO:0000259" key="9">
    <source>
        <dbReference type="PROSITE" id="PS52019"/>
    </source>
</evidence>
<dbReference type="InterPro" id="IPR013217">
    <property type="entry name" value="Methyltransf_12"/>
</dbReference>
<sequence length="2865" mass="311337">MGEASDVRPMQEPIAIVGSACRFPGGASSPSKLWGLLKEPRDVVQEVPPSRFDSKAFYHPDPLYHGSTNAKHAYLLQDDPRAFDRDFFNISPKEAEAMDPQQRCLLEIVYEGVEAAGYSMPQLRGSSTGVFVGAMSFDYQYIAMRGVDSLPQYHATGASTAILANRVSYFYDWRGASMTLDTACSSSLVALHQAVMSLRSGQVDMAIAAGTNLILGPEPYIAESMLNMLSPNGRSYMWDSSADGYTRGEGFAAVVLKTLSQALADGDHIECVIRETGVNSDGRTPGITMPSASAQTKLIRDTYAKAGLDPVRDRPQFFEAHGTGTPAGDPIEARAIHDAFFPDSKSSADDQKLWVGSIKTVLGHTEGTAGLAGVLKASLAVQNGHIPANLHFRDLNPKIRPFANELRVPTSLIPWPALSNGQPRRVSVNSFGFGGTNAHAIIESYDGENAEDDKVSKANQAGLVVLSANSAQALSAEAARLAGYVLEHGDIPLGRLSRTLFQRADFPFRSAFSATSTVQLADKLDGATESLKNTPRTAAIPDALPPRILGVFTGQGAQWPTMGIQLYKTSTVFRQTLDRLQESLDTLPAGDRPDWKIINELSAPKECSRIGLAAFSQPLCTALQVALVDTLHAAEVKFAAVVGHSSGEIGAAYAAGYLSAGDAIRAAYYRGFHSHLAQGTGGKLGKMMAVGMSLEQATESCKEIGAEKLKVAASNSPTSCTLAGDEDVIEDAKKLLDEKGTFARLLAVDKAYHSHHMLPCAEPYLASLRKCGVSVRDGSRECRWYSSVWGANGRSRSWEDEREALAGQYWVDNLTNTVQFSQAVSRAVSEEPYVLDLALEVGPHPALKGPASEVIKSFTGVKLPYGSVCKRGEGAVEAFLDGLGLLWTSFPMQRPMITFDSIHAAFSEGISKDVAILKGLPPYPFDHNGLIWRESRASHKFRTQQHQSRHELLGFPAVLGEQDKREVHWHQVLKPRELPWVRGHTIQGEVLFPATAYLTMAYEAAVRLADDQKSLHLVELHNVEIVRAMSLQEDSPGLEVVFTIKVTSQSTSCITAEVACYSGDVNVSKLDGPVAGLTNHFSASVRILLGPPHKRALPSRTKPLLPMDTLNMEQFYTSLNKVGYNYSGHFKSGSVDRHLHHAVVSMPDLPQPSTISRASLHPAALDTAIQGILAGFSYPEDGRLKTVYLPTGVDCVRITMSSSAASSSLKSDSYLTFADAKALTGDVDLFNATDDTVEVQMRGVQWTALEPALERWVYAGETWLRDPAFGIEPGLKTKLTPKEDDLRILLIRVAHFWLRRLKNMIKPLELMLMGKHRKHMMKWVRDHLFPIIDAGKHPDIPLEWAKDTLEDVQKWSAPYVVAGNNDIRILNAVGENLPAIARGTMPALQVMLKDGMLDKLYMEGVGFTDGNIDFETLVKQLAHRYPRMKVLEIGAGTGGTTKAVFSGLGDQYTSYTYTDISAGFFEQAKAKFSQHANRMVFKTLNIEKDPEEQGFEPGSYDFILASNCLHATSRLEETMTNARRLLRPGGYLMLLEITRDHLPIQLLMGTLPGWFLGIEDGRVWAPTIDLNQWDSLLKKTGFSGVDTSSTPSYCSVIMSQAVHETVQTLRDPLAAAASNPAALSKLDRVLVIGDSELASTSRTLLAGVGGASVSQHGDFEGVGVPYGAAVLCLADLEEPVFGSMSKERFDAMQNVFRNAGTVLWVTSGAASGKQPLANITVGLGRTLLAERSELKLQFLDVDNPESLEASTAANLLLRLTVSPSSSDDILWTHEPHLAVKNGAFYVPRVLPLDFINQRSLARIRKVTKSTSLESPTAAIELSKRDSALELLHHAVSKPVKAGEVLLKVTASSLHPLFSDMYVCIGRDAASGDKIIGLSSTNSSAITINETSVVYRMSSKVPESEDGSKDAARLRYFATQAMATQLLGNAKSPIWVHGASNHLSQAIAHIADEQDIKVYQTTSNSTSANDDEQIFIHPYSSERDVRSLRPKGVETLIDLEASQNKTFSALLSASLPKSAMVDCQVEDDLTIALDRVVLSKLAAKTFTVPDEEDEEDLDHSEYDDHDENDAEIRSLGLSNGILPISRVSETTGTGMGSSVVVDWSSAHEVSTSVPPLDHGDLFSAHRTYLLFGMTGDVGISVARWMVDNGAQHVVLASRNPSVPAGVFEFFSQEGARLRTMKVDVTDREALQAAIDNIKIALPPIGGVINGAMVLRDRLFVDISWDDFNATLAPKVLGTRNLDEVFADRNELDFFIVLSSATSFVGILGQSAYSAANHYMASLVRQRRARGLPGSSVVIGFLTGLGYIFRSEREHLAAIEKSLLPRLERQAETDLHELLAEAIVCGRPDSEQPAELITGVRTTFTEPWHEDPRLSCYLAQEGAGDDSDEVAEDGANVKVDAQLAAASAEEAQGVLEKCFAKALGNMLQLDPEKIAGDAPVSDLGVDSLVSVRVREWFLKELGVEVPILKIMAAGQSIARLCEDALAGWRKLQGGASAKDAGADKKVSQGPEMDWTKELNRLLEGINPHVPPGIVKSREPPRTQNRRVVLTGCTGFLGTHMIRSLVADPDIAEVHCLCIRSRGVRVQDDKIREYKGDLSKPLLGLFIDDFVMLAETADLIIHVGAEVNHLKSYEAVRTPNVISTQILLAMARPRGVPVHFISSSSVAMLQKDSNELPEIPPSGISPPTDAESLMGNAIGYAASKWMGELLLEHAAKSEQGPPTVVHRFPNIMGPDAPDEIPLVALDRYCTKMRAVPALDPKKWIGHLDILDVSDVVPDFVANAFAFGGGGAKQEDFAVHHYCSANRFLLSDLAGMYQAKLGGPVEAWPTAEWMRRARAMGMPKGVEVTFTGHDEVFVSPVLRKGPPSK</sequence>
<accession>A0AAI8W1C8</accession>
<evidence type="ECO:0000256" key="3">
    <source>
        <dbReference type="ARBA" id="ARBA00022603"/>
    </source>
</evidence>
<keyword evidence="3" id="KW-0489">Methyltransferase</keyword>
<dbReference type="PROSITE" id="PS52019">
    <property type="entry name" value="PKS_MFAS_DH"/>
    <property type="match status" value="1"/>
</dbReference>
<dbReference type="SUPFAM" id="SSF47336">
    <property type="entry name" value="ACP-like"/>
    <property type="match status" value="1"/>
</dbReference>
<dbReference type="Pfam" id="PF00698">
    <property type="entry name" value="Acyl_transf_1"/>
    <property type="match status" value="1"/>
</dbReference>
<evidence type="ECO:0000259" key="8">
    <source>
        <dbReference type="PROSITE" id="PS52004"/>
    </source>
</evidence>
<dbReference type="GO" id="GO:0032259">
    <property type="term" value="P:methylation"/>
    <property type="evidence" value="ECO:0007669"/>
    <property type="project" value="UniProtKB-KW"/>
</dbReference>
<evidence type="ECO:0000259" key="7">
    <source>
        <dbReference type="PROSITE" id="PS50075"/>
    </source>
</evidence>
<feature type="region of interest" description="N-terminal hotdog fold" evidence="6">
    <location>
        <begin position="950"/>
        <end position="1092"/>
    </location>
</feature>
<dbReference type="InterPro" id="IPR049900">
    <property type="entry name" value="PKS_mFAS_DH"/>
</dbReference>
<dbReference type="SMART" id="SM00827">
    <property type="entry name" value="PKS_AT"/>
    <property type="match status" value="1"/>
</dbReference>
<keyword evidence="4" id="KW-0808">Transferase</keyword>
<dbReference type="InterPro" id="IPR032821">
    <property type="entry name" value="PKS_assoc"/>
</dbReference>
<dbReference type="InterPro" id="IPR014043">
    <property type="entry name" value="Acyl_transferase_dom"/>
</dbReference>
<evidence type="ECO:0000313" key="10">
    <source>
        <dbReference type="EMBL" id="CAK3779972.1"/>
    </source>
</evidence>
<dbReference type="PROSITE" id="PS52004">
    <property type="entry name" value="KS3_2"/>
    <property type="match status" value="1"/>
</dbReference>
<dbReference type="InterPro" id="IPR016039">
    <property type="entry name" value="Thiolase-like"/>
</dbReference>
<dbReference type="SMART" id="SM00825">
    <property type="entry name" value="PKS_KS"/>
    <property type="match status" value="1"/>
</dbReference>
<dbReference type="GO" id="GO:0004312">
    <property type="term" value="F:fatty acid synthase activity"/>
    <property type="evidence" value="ECO:0007669"/>
    <property type="project" value="TreeGrafter"/>
</dbReference>
<dbReference type="Pfam" id="PF14765">
    <property type="entry name" value="PS-DH"/>
    <property type="match status" value="1"/>
</dbReference>
<evidence type="ECO:0000256" key="4">
    <source>
        <dbReference type="ARBA" id="ARBA00022679"/>
    </source>
</evidence>
<keyword evidence="5" id="KW-0511">Multifunctional enzyme</keyword>
<dbReference type="PANTHER" id="PTHR43775:SF20">
    <property type="entry name" value="HYBRID PKS-NRPS SYNTHETASE APDA"/>
    <property type="match status" value="1"/>
</dbReference>
<dbReference type="InterPro" id="IPR036736">
    <property type="entry name" value="ACP-like_sf"/>
</dbReference>
<dbReference type="Pfam" id="PF02801">
    <property type="entry name" value="Ketoacyl-synt_C"/>
    <property type="match status" value="1"/>
</dbReference>
<dbReference type="InterPro" id="IPR006162">
    <property type="entry name" value="Ppantetheine_attach_site"/>
</dbReference>
<dbReference type="PROSITE" id="PS50075">
    <property type="entry name" value="CARRIER"/>
    <property type="match status" value="1"/>
</dbReference>
<feature type="domain" description="Ketosynthase family 3 (KS3)" evidence="8">
    <location>
        <begin position="11"/>
        <end position="444"/>
    </location>
</feature>
<dbReference type="InterPro" id="IPR009081">
    <property type="entry name" value="PP-bd_ACP"/>
</dbReference>
<dbReference type="CDD" id="cd00833">
    <property type="entry name" value="PKS"/>
    <property type="match status" value="1"/>
</dbReference>
<dbReference type="GO" id="GO:0031177">
    <property type="term" value="F:phosphopantetheine binding"/>
    <property type="evidence" value="ECO:0007669"/>
    <property type="project" value="InterPro"/>
</dbReference>
<dbReference type="CDD" id="cd02440">
    <property type="entry name" value="AdoMet_MTases"/>
    <property type="match status" value="1"/>
</dbReference>
<organism evidence="10 11">
    <name type="scientific">Lecanosticta acicola</name>
    <dbReference type="NCBI Taxonomy" id="111012"/>
    <lineage>
        <taxon>Eukaryota</taxon>
        <taxon>Fungi</taxon>
        <taxon>Dikarya</taxon>
        <taxon>Ascomycota</taxon>
        <taxon>Pezizomycotina</taxon>
        <taxon>Dothideomycetes</taxon>
        <taxon>Dothideomycetidae</taxon>
        <taxon>Mycosphaerellales</taxon>
        <taxon>Mycosphaerellaceae</taxon>
        <taxon>Lecanosticta</taxon>
    </lineage>
</organism>
<evidence type="ECO:0000256" key="6">
    <source>
        <dbReference type="PROSITE-ProRule" id="PRU01363"/>
    </source>
</evidence>
<dbReference type="InterPro" id="IPR014031">
    <property type="entry name" value="Ketoacyl_synth_C"/>
</dbReference>
<feature type="active site" description="Proton acceptor; for dehydratase activity" evidence="6">
    <location>
        <position position="984"/>
    </location>
</feature>
<dbReference type="Gene3D" id="3.40.366.10">
    <property type="entry name" value="Malonyl-Coenzyme A Acyl Carrier Protein, domain 2"/>
    <property type="match status" value="1"/>
</dbReference>
<dbReference type="CDD" id="cd05274">
    <property type="entry name" value="KR_FAS_SDR_x"/>
    <property type="match status" value="1"/>
</dbReference>
<dbReference type="Gene3D" id="3.40.47.10">
    <property type="match status" value="1"/>
</dbReference>
<dbReference type="InterPro" id="IPR016036">
    <property type="entry name" value="Malonyl_transacylase_ACP-bd"/>
</dbReference>
<dbReference type="FunFam" id="3.40.47.10:FF:000019">
    <property type="entry name" value="Polyketide synthase type I"/>
    <property type="match status" value="1"/>
</dbReference>
<dbReference type="Gene3D" id="1.10.1200.10">
    <property type="entry name" value="ACP-like"/>
    <property type="match status" value="1"/>
</dbReference>
<dbReference type="SUPFAM" id="SSF53901">
    <property type="entry name" value="Thiolase-like"/>
    <property type="match status" value="1"/>
</dbReference>
<dbReference type="InterPro" id="IPR049551">
    <property type="entry name" value="PKS_DH_C"/>
</dbReference>
<dbReference type="GO" id="GO:0006633">
    <property type="term" value="P:fatty acid biosynthetic process"/>
    <property type="evidence" value="ECO:0007669"/>
    <property type="project" value="TreeGrafter"/>
</dbReference>
<dbReference type="Pfam" id="PF21089">
    <property type="entry name" value="PKS_DH_N"/>
    <property type="match status" value="1"/>
</dbReference>
<dbReference type="InterPro" id="IPR020807">
    <property type="entry name" value="PKS_DH"/>
</dbReference>
<dbReference type="Pfam" id="PF07993">
    <property type="entry name" value="NAD_binding_4"/>
    <property type="match status" value="1"/>
</dbReference>
<proteinExistence type="predicted"/>
<dbReference type="GO" id="GO:0044550">
    <property type="term" value="P:secondary metabolite biosynthetic process"/>
    <property type="evidence" value="ECO:0007669"/>
    <property type="project" value="TreeGrafter"/>
</dbReference>
<dbReference type="InterPro" id="IPR001227">
    <property type="entry name" value="Ac_transferase_dom_sf"/>
</dbReference>
<gene>
    <name evidence="10" type="ORF">LECACI_7A000555</name>
</gene>
<dbReference type="SUPFAM" id="SSF52151">
    <property type="entry name" value="FabD/lysophospholipase-like"/>
    <property type="match status" value="1"/>
</dbReference>
<dbReference type="Pfam" id="PF08659">
    <property type="entry name" value="KR"/>
    <property type="match status" value="1"/>
</dbReference>
<feature type="domain" description="PKS/mFAS DH" evidence="9">
    <location>
        <begin position="950"/>
        <end position="1255"/>
    </location>
</feature>
<feature type="active site" description="Proton donor; for dehydratase activity" evidence="6">
    <location>
        <position position="1166"/>
    </location>
</feature>
<comment type="caution">
    <text evidence="10">The sequence shown here is derived from an EMBL/GenBank/DDBJ whole genome shotgun (WGS) entry which is preliminary data.</text>
</comment>
<dbReference type="InterPro" id="IPR042104">
    <property type="entry name" value="PKS_dehydratase_sf"/>
</dbReference>
<dbReference type="Pfam" id="PF00550">
    <property type="entry name" value="PP-binding"/>
    <property type="match status" value="1"/>
</dbReference>
<dbReference type="InterPro" id="IPR057326">
    <property type="entry name" value="KR_dom"/>
</dbReference>
<dbReference type="Gene3D" id="3.40.50.720">
    <property type="entry name" value="NAD(P)-binding Rossmann-like Domain"/>
    <property type="match status" value="3"/>
</dbReference>
<dbReference type="PROSITE" id="PS00012">
    <property type="entry name" value="PHOSPHOPANTETHEINE"/>
    <property type="match status" value="1"/>
</dbReference>
<dbReference type="SMART" id="SM00823">
    <property type="entry name" value="PKS_PP"/>
    <property type="match status" value="1"/>
</dbReference>
<keyword evidence="1" id="KW-0596">Phosphopantetheine</keyword>
<dbReference type="InterPro" id="IPR014030">
    <property type="entry name" value="Ketoacyl_synth_N"/>
</dbReference>
<dbReference type="Pfam" id="PF08242">
    <property type="entry name" value="Methyltransf_12"/>
    <property type="match status" value="1"/>
</dbReference>
<evidence type="ECO:0000313" key="11">
    <source>
        <dbReference type="Proteomes" id="UP001296104"/>
    </source>
</evidence>
<name>A0AAI8W1C8_9PEZI</name>
<dbReference type="SUPFAM" id="SSF55048">
    <property type="entry name" value="Probable ACP-binding domain of malonyl-CoA ACP transacylase"/>
    <property type="match status" value="1"/>
</dbReference>
<feature type="region of interest" description="C-terminal hotdog fold" evidence="6">
    <location>
        <begin position="1107"/>
        <end position="1255"/>
    </location>
</feature>
<dbReference type="InterPro" id="IPR013968">
    <property type="entry name" value="PKS_KR"/>
</dbReference>
<dbReference type="PANTHER" id="PTHR43775">
    <property type="entry name" value="FATTY ACID SYNTHASE"/>
    <property type="match status" value="1"/>
</dbReference>
<dbReference type="SMART" id="SM00826">
    <property type="entry name" value="PKS_DH"/>
    <property type="match status" value="1"/>
</dbReference>
<dbReference type="EMBL" id="CAVMBE010000002">
    <property type="protein sequence ID" value="CAK3779972.1"/>
    <property type="molecule type" value="Genomic_DNA"/>
</dbReference>
<dbReference type="InterPro" id="IPR020841">
    <property type="entry name" value="PKS_Beta-ketoAc_synthase_dom"/>
</dbReference>
<dbReference type="SMART" id="SM00822">
    <property type="entry name" value="PKS_KR"/>
    <property type="match status" value="1"/>
</dbReference>
<dbReference type="Pfam" id="PF00109">
    <property type="entry name" value="ketoacyl-synt"/>
    <property type="match status" value="1"/>
</dbReference>
<reference evidence="10" key="1">
    <citation type="submission" date="2023-11" db="EMBL/GenBank/DDBJ databases">
        <authorList>
            <person name="Alioto T."/>
            <person name="Alioto T."/>
            <person name="Gomez Garrido J."/>
        </authorList>
    </citation>
    <scope>NUCLEOTIDE SEQUENCE</scope>
</reference>